<sequence length="528" mass="59308">MQQFLLESTSDLIHSSVATRRQIACLKAIWAMAAMSDTDIIISDSISSFDAQLLASSSALARNPGLCDYLPSVRAILLWNLFRSFSHQTNTIRSILKRSDGILLAGDMLRQEMRSIAEKVLQLSAYVYAHRGKDLRILAKMGLHGAWSQDVLAILDESQESWNEIPYHIILRFLAEAAEAPAPYEFEATCNIISGLPGGHRWENGRSTAVKESAEALIIELINSNIDMLRHTPSVHHIDIALGHLLSISHRDSHRSTTFIDVVVTYLTQRNCRSALLCVLNRYQVNLLWPRIASRMNKRTPNFEDAYVQAMWQLASIGLEYTDNQTPYDVNFEFWVLSAINENTPAYASTMVLVKLNILSGLYRRHFESPLVADELLRHPLISATGILKEERLGLNDSYMDDLDLFRSACIEAHVISVTDFLLACSSPILPYRAAETLSYITFPDFRPVDNSHRGAQILLGKSVQRVIRSQLATTSQISSNPPLLERIVSMLNRNIYNVLTDLGARCTITDAILEAEEAKYQPVGTFE</sequence>
<proteinExistence type="predicted"/>
<protein>
    <submittedName>
        <fullName evidence="1">Uncharacterized protein</fullName>
    </submittedName>
</protein>
<dbReference type="AlphaFoldDB" id="A0A8H6X7M7"/>
<dbReference type="OrthoDB" id="3046727at2759"/>
<evidence type="ECO:0000313" key="2">
    <source>
        <dbReference type="Proteomes" id="UP000620124"/>
    </source>
</evidence>
<organism evidence="1 2">
    <name type="scientific">Mycena venus</name>
    <dbReference type="NCBI Taxonomy" id="2733690"/>
    <lineage>
        <taxon>Eukaryota</taxon>
        <taxon>Fungi</taxon>
        <taxon>Dikarya</taxon>
        <taxon>Basidiomycota</taxon>
        <taxon>Agaricomycotina</taxon>
        <taxon>Agaricomycetes</taxon>
        <taxon>Agaricomycetidae</taxon>
        <taxon>Agaricales</taxon>
        <taxon>Marasmiineae</taxon>
        <taxon>Mycenaceae</taxon>
        <taxon>Mycena</taxon>
    </lineage>
</organism>
<gene>
    <name evidence="1" type="ORF">MVEN_02207800</name>
</gene>
<name>A0A8H6X7M7_9AGAR</name>
<dbReference type="Proteomes" id="UP000620124">
    <property type="component" value="Unassembled WGS sequence"/>
</dbReference>
<evidence type="ECO:0000313" key="1">
    <source>
        <dbReference type="EMBL" id="KAF7335540.1"/>
    </source>
</evidence>
<keyword evidence="2" id="KW-1185">Reference proteome</keyword>
<accession>A0A8H6X7M7</accession>
<comment type="caution">
    <text evidence="1">The sequence shown here is derived from an EMBL/GenBank/DDBJ whole genome shotgun (WGS) entry which is preliminary data.</text>
</comment>
<reference evidence="1" key="1">
    <citation type="submission" date="2020-05" db="EMBL/GenBank/DDBJ databases">
        <title>Mycena genomes resolve the evolution of fungal bioluminescence.</title>
        <authorList>
            <person name="Tsai I.J."/>
        </authorList>
    </citation>
    <scope>NUCLEOTIDE SEQUENCE</scope>
    <source>
        <strain evidence="1">CCC161011</strain>
    </source>
</reference>
<dbReference type="EMBL" id="JACAZI010000024">
    <property type="protein sequence ID" value="KAF7335540.1"/>
    <property type="molecule type" value="Genomic_DNA"/>
</dbReference>